<proteinExistence type="predicted"/>
<dbReference type="SUPFAM" id="SSF55781">
    <property type="entry name" value="GAF domain-like"/>
    <property type="match status" value="1"/>
</dbReference>
<keyword evidence="4" id="KW-1185">Reference proteome</keyword>
<accession>A0A364XXZ2</accession>
<dbReference type="AlphaFoldDB" id="A0A364XXZ2"/>
<dbReference type="OrthoDB" id="1123380at2"/>
<organism evidence="3 4">
    <name type="scientific">Pseudochryseolinea flava</name>
    <dbReference type="NCBI Taxonomy" id="2059302"/>
    <lineage>
        <taxon>Bacteria</taxon>
        <taxon>Pseudomonadati</taxon>
        <taxon>Bacteroidota</taxon>
        <taxon>Cytophagia</taxon>
        <taxon>Cytophagales</taxon>
        <taxon>Fulvivirgaceae</taxon>
        <taxon>Pseudochryseolinea</taxon>
    </lineage>
</organism>
<sequence>MKGYANDRHILNLFLSVLFLLGIGTSLYFIYSLPAGLHLTEGFQPKFLPVYIVIGLTFAFGILTIFSAMRYKKEVVVFRDRTIDAQSVNREATEQGRTTISLESVKATLQATSKDTLQTTLQVICKQLDAGQGALYVVIEDAGKRFVNLQHGYALTIGESTVIRYEFGEGLIGQVAVGGKTLYIDDVPNGYIKILSGLGSASPKYLLIVPVKKQDQAPKGVIEIASFTALSEDQRKFVEESAQLIAEKI</sequence>
<name>A0A364XXZ2_9BACT</name>
<feature type="transmembrane region" description="Helical" evidence="1">
    <location>
        <begin position="51"/>
        <end position="71"/>
    </location>
</feature>
<evidence type="ECO:0000259" key="2">
    <source>
        <dbReference type="Pfam" id="PF13185"/>
    </source>
</evidence>
<reference evidence="3 4" key="1">
    <citation type="submission" date="2018-06" db="EMBL/GenBank/DDBJ databases">
        <title>Chryseolinea flavus sp. nov., a member of the phylum Bacteroidetes isolated from soil.</title>
        <authorList>
            <person name="Li Y."/>
            <person name="Wang J."/>
        </authorList>
    </citation>
    <scope>NUCLEOTIDE SEQUENCE [LARGE SCALE GENOMIC DNA]</scope>
    <source>
        <strain evidence="3 4">SDU1-6</strain>
    </source>
</reference>
<dbReference type="RefSeq" id="WP_112748932.1">
    <property type="nucleotide sequence ID" value="NZ_QMFY01000013.1"/>
</dbReference>
<keyword evidence="1" id="KW-1133">Transmembrane helix</keyword>
<keyword evidence="1" id="KW-0472">Membrane</keyword>
<feature type="domain" description="GAF" evidence="2">
    <location>
        <begin position="111"/>
        <end position="246"/>
    </location>
</feature>
<evidence type="ECO:0000313" key="3">
    <source>
        <dbReference type="EMBL" id="RAV99120.1"/>
    </source>
</evidence>
<dbReference type="EMBL" id="QMFY01000013">
    <property type="protein sequence ID" value="RAV99120.1"/>
    <property type="molecule type" value="Genomic_DNA"/>
</dbReference>
<dbReference type="Proteomes" id="UP000251889">
    <property type="component" value="Unassembled WGS sequence"/>
</dbReference>
<protein>
    <recommendedName>
        <fullName evidence="2">GAF domain-containing protein</fullName>
    </recommendedName>
</protein>
<comment type="caution">
    <text evidence="3">The sequence shown here is derived from an EMBL/GenBank/DDBJ whole genome shotgun (WGS) entry which is preliminary data.</text>
</comment>
<dbReference type="InterPro" id="IPR029016">
    <property type="entry name" value="GAF-like_dom_sf"/>
</dbReference>
<evidence type="ECO:0000313" key="4">
    <source>
        <dbReference type="Proteomes" id="UP000251889"/>
    </source>
</evidence>
<keyword evidence="1" id="KW-0812">Transmembrane</keyword>
<dbReference type="Pfam" id="PF13185">
    <property type="entry name" value="GAF_2"/>
    <property type="match status" value="1"/>
</dbReference>
<evidence type="ECO:0000256" key="1">
    <source>
        <dbReference type="SAM" id="Phobius"/>
    </source>
</evidence>
<dbReference type="Gene3D" id="3.30.450.40">
    <property type="match status" value="1"/>
</dbReference>
<feature type="transmembrane region" description="Helical" evidence="1">
    <location>
        <begin position="12"/>
        <end position="31"/>
    </location>
</feature>
<gene>
    <name evidence="3" type="ORF">DQQ10_21230</name>
</gene>
<dbReference type="InterPro" id="IPR003018">
    <property type="entry name" value="GAF"/>
</dbReference>